<proteinExistence type="predicted"/>
<dbReference type="PROSITE" id="PS50848">
    <property type="entry name" value="START"/>
    <property type="match status" value="1"/>
</dbReference>
<dbReference type="EMBL" id="NWUJ01000009">
    <property type="protein sequence ID" value="PFH33035.1"/>
    <property type="molecule type" value="Genomic_DNA"/>
</dbReference>
<dbReference type="RefSeq" id="XP_029217044.1">
    <property type="nucleotide sequence ID" value="XM_029366584.1"/>
</dbReference>
<evidence type="ECO:0000313" key="3">
    <source>
        <dbReference type="Proteomes" id="UP000224006"/>
    </source>
</evidence>
<dbReference type="GeneID" id="40313160"/>
<dbReference type="InterPro" id="IPR051213">
    <property type="entry name" value="START_lipid_transfer"/>
</dbReference>
<dbReference type="Proteomes" id="UP000224006">
    <property type="component" value="Chromosome VIII"/>
</dbReference>
<sequence>MLSFLRGSRNGAEKAGGVNGMADADKELGLVWIRKMLDAERKLQKVNEVVTAANVQIAPAIFGENFYPPVHEPAEEETLRSRLEKEALAAVDMAVKIFDDTEGWSPYGCTDGVKITQKKLDKSLPVVLKGEYTFVTAEEAETETDPITVDDIFQFLRNTENRGLYDSMFRDGTILRRHNTSVLSYQVFNGMMGLPGREFIINGFDRHYEGGDRIIIAGCTPSEEALDADTLCRMGIPGKSNGLVRAHCYIVGYDITKHSDGSVKVAAISQPDLGGMIPQMIQKMVVTNHVVNLGKIQKWIKENKALKCRSVPPPELFVNHNCYLPETSVVEYYQHAITSAGEQ</sequence>
<dbReference type="Gene3D" id="3.30.530.20">
    <property type="match status" value="1"/>
</dbReference>
<dbReference type="PANTHER" id="PTHR19308">
    <property type="entry name" value="PHOSPHATIDYLCHOLINE TRANSFER PROTEIN"/>
    <property type="match status" value="1"/>
</dbReference>
<dbReference type="InterPro" id="IPR002913">
    <property type="entry name" value="START_lipid-bd_dom"/>
</dbReference>
<dbReference type="AlphaFoldDB" id="A0A2A9M4Z4"/>
<dbReference type="VEuPathDB" id="ToxoDB:BESB_082340"/>
<dbReference type="CDD" id="cd00177">
    <property type="entry name" value="START"/>
    <property type="match status" value="1"/>
</dbReference>
<feature type="domain" description="START" evidence="1">
    <location>
        <begin position="100"/>
        <end position="285"/>
    </location>
</feature>
<dbReference type="GO" id="GO:0008289">
    <property type="term" value="F:lipid binding"/>
    <property type="evidence" value="ECO:0007669"/>
    <property type="project" value="InterPro"/>
</dbReference>
<keyword evidence="3" id="KW-1185">Reference proteome</keyword>
<dbReference type="GO" id="GO:0005737">
    <property type="term" value="C:cytoplasm"/>
    <property type="evidence" value="ECO:0007669"/>
    <property type="project" value="UniProtKB-ARBA"/>
</dbReference>
<dbReference type="KEGG" id="bbes:BESB_082340"/>
<dbReference type="SUPFAM" id="SSF55961">
    <property type="entry name" value="Bet v1-like"/>
    <property type="match status" value="1"/>
</dbReference>
<gene>
    <name evidence="2" type="ORF">BESB_082340</name>
</gene>
<evidence type="ECO:0000313" key="2">
    <source>
        <dbReference type="EMBL" id="PFH33035.1"/>
    </source>
</evidence>
<name>A0A2A9M4Z4_BESBE</name>
<accession>A0A2A9M4Z4</accession>
<organism evidence="2 3">
    <name type="scientific">Besnoitia besnoiti</name>
    <name type="common">Apicomplexan protozoan</name>
    <dbReference type="NCBI Taxonomy" id="94643"/>
    <lineage>
        <taxon>Eukaryota</taxon>
        <taxon>Sar</taxon>
        <taxon>Alveolata</taxon>
        <taxon>Apicomplexa</taxon>
        <taxon>Conoidasida</taxon>
        <taxon>Coccidia</taxon>
        <taxon>Eucoccidiorida</taxon>
        <taxon>Eimeriorina</taxon>
        <taxon>Sarcocystidae</taxon>
        <taxon>Besnoitia</taxon>
    </lineage>
</organism>
<dbReference type="InterPro" id="IPR023393">
    <property type="entry name" value="START-like_dom_sf"/>
</dbReference>
<dbReference type="OrthoDB" id="339297at2759"/>
<dbReference type="PANTHER" id="PTHR19308:SF14">
    <property type="entry name" value="START DOMAIN-CONTAINING PROTEIN"/>
    <property type="match status" value="1"/>
</dbReference>
<reference evidence="2 3" key="1">
    <citation type="submission" date="2017-09" db="EMBL/GenBank/DDBJ databases">
        <title>Genome sequencing of Besnoitia besnoiti strain Bb-Ger1.</title>
        <authorList>
            <person name="Schares G."/>
            <person name="Venepally P."/>
            <person name="Lorenzi H.A."/>
        </authorList>
    </citation>
    <scope>NUCLEOTIDE SEQUENCE [LARGE SCALE GENOMIC DNA]</scope>
    <source>
        <strain evidence="2 3">Bb-Ger1</strain>
    </source>
</reference>
<comment type="caution">
    <text evidence="2">The sequence shown here is derived from an EMBL/GenBank/DDBJ whole genome shotgun (WGS) entry which is preliminary data.</text>
</comment>
<evidence type="ECO:0000259" key="1">
    <source>
        <dbReference type="PROSITE" id="PS50848"/>
    </source>
</evidence>
<protein>
    <recommendedName>
        <fullName evidence="1">START domain-containing protein</fullName>
    </recommendedName>
</protein>